<comment type="function">
    <text evidence="7">Catalyzes the formation of 6,7-dimethyl-8-ribityllumazine by condensation of 5-amino-6-(D-ribitylamino)uracil with 3,4-dihydroxy-2-butanone 4-phosphate. This is the penultimate step in the biosynthesis of riboflavin.</text>
</comment>
<evidence type="ECO:0000313" key="9">
    <source>
        <dbReference type="Proteomes" id="UP001235344"/>
    </source>
</evidence>
<dbReference type="Proteomes" id="UP001235344">
    <property type="component" value="Chromosome"/>
</dbReference>
<evidence type="ECO:0000256" key="2">
    <source>
        <dbReference type="ARBA" id="ARBA00007424"/>
    </source>
</evidence>
<feature type="binding site" evidence="7">
    <location>
        <begin position="59"/>
        <end position="61"/>
    </location>
    <ligand>
        <name>5-amino-6-(D-ribitylamino)uracil</name>
        <dbReference type="ChEBI" id="CHEBI:15934"/>
    </ligand>
</feature>
<evidence type="ECO:0000256" key="1">
    <source>
        <dbReference type="ARBA" id="ARBA00004917"/>
    </source>
</evidence>
<protein>
    <recommendedName>
        <fullName evidence="3 7">6,7-dimethyl-8-ribityllumazine synthase</fullName>
        <shortName evidence="7">DMRL synthase</shortName>
        <shortName evidence="7">LS</shortName>
        <shortName evidence="7">Lumazine synthase</shortName>
        <ecNumber evidence="3 7">2.5.1.78</ecNumber>
    </recommendedName>
</protein>
<dbReference type="CDD" id="cd09209">
    <property type="entry name" value="Lumazine_synthase-I"/>
    <property type="match status" value="1"/>
</dbReference>
<dbReference type="NCBIfam" id="NF000812">
    <property type="entry name" value="PRK00061.1-4"/>
    <property type="match status" value="1"/>
</dbReference>
<dbReference type="SUPFAM" id="SSF52121">
    <property type="entry name" value="Lumazine synthase"/>
    <property type="match status" value="1"/>
</dbReference>
<dbReference type="InterPro" id="IPR034964">
    <property type="entry name" value="LS"/>
</dbReference>
<keyword evidence="9" id="KW-1185">Reference proteome</keyword>
<comment type="pathway">
    <text evidence="1 7">Cofactor biosynthesis; riboflavin biosynthesis; riboflavin from 2-hydroxy-3-oxobutyl phosphate and 5-amino-6-(D-ribitylamino)uracil: step 1/2.</text>
</comment>
<evidence type="ECO:0000256" key="6">
    <source>
        <dbReference type="ARBA" id="ARBA00048785"/>
    </source>
</evidence>
<dbReference type="GO" id="GO:0000906">
    <property type="term" value="F:6,7-dimethyl-8-ribityllumazine synthase activity"/>
    <property type="evidence" value="ECO:0007669"/>
    <property type="project" value="UniProtKB-EC"/>
</dbReference>
<dbReference type="InterPro" id="IPR036467">
    <property type="entry name" value="LS/RS_sf"/>
</dbReference>
<keyword evidence="5 7" id="KW-0808">Transferase</keyword>
<comment type="similarity">
    <text evidence="2 7">Belongs to the DMRL synthase family.</text>
</comment>
<feature type="binding site" evidence="7">
    <location>
        <position position="25"/>
    </location>
    <ligand>
        <name>5-amino-6-(D-ribitylamino)uracil</name>
        <dbReference type="ChEBI" id="CHEBI:15934"/>
    </ligand>
</feature>
<feature type="active site" description="Proton donor" evidence="7">
    <location>
        <position position="91"/>
    </location>
</feature>
<dbReference type="HAMAP" id="MF_00178">
    <property type="entry name" value="Lumazine_synth"/>
    <property type="match status" value="1"/>
</dbReference>
<evidence type="ECO:0000256" key="5">
    <source>
        <dbReference type="ARBA" id="ARBA00022679"/>
    </source>
</evidence>
<dbReference type="Pfam" id="PF00885">
    <property type="entry name" value="DMRL_synthase"/>
    <property type="match status" value="1"/>
</dbReference>
<feature type="binding site" evidence="7">
    <location>
        <position position="130"/>
    </location>
    <ligand>
        <name>(2S)-2-hydroxy-3-oxobutyl phosphate</name>
        <dbReference type="ChEBI" id="CHEBI:58830"/>
    </ligand>
</feature>
<dbReference type="PANTHER" id="PTHR21058">
    <property type="entry name" value="6,7-DIMETHYL-8-RIBITYLLUMAZINE SYNTHASE DMRL SYNTHASE LUMAZINE SYNTHASE"/>
    <property type="match status" value="1"/>
</dbReference>
<dbReference type="EMBL" id="CP131913">
    <property type="protein sequence ID" value="WLI72904.1"/>
    <property type="molecule type" value="Genomic_DNA"/>
</dbReference>
<keyword evidence="4 7" id="KW-0686">Riboflavin biosynthesis</keyword>
<feature type="binding site" evidence="7">
    <location>
        <begin position="83"/>
        <end position="85"/>
    </location>
    <ligand>
        <name>5-amino-6-(D-ribitylamino)uracil</name>
        <dbReference type="ChEBI" id="CHEBI:15934"/>
    </ligand>
</feature>
<dbReference type="RefSeq" id="WP_302139263.1">
    <property type="nucleotide sequence ID" value="NZ_CP130143.1"/>
</dbReference>
<evidence type="ECO:0000313" key="8">
    <source>
        <dbReference type="EMBL" id="WLI72904.1"/>
    </source>
</evidence>
<accession>A0ABY9H3B3</accession>
<dbReference type="NCBIfam" id="TIGR00114">
    <property type="entry name" value="lumazine-synth"/>
    <property type="match status" value="1"/>
</dbReference>
<dbReference type="InterPro" id="IPR002180">
    <property type="entry name" value="LS/RS"/>
</dbReference>
<sequence length="164" mass="17318">MQPISQVEGSFIDVDGRYVIVVGRFNHHVVDSLVEGAVDSLVRHGVASENIDIVHVPGAWELPLAVKQVLKVAHPDAVIALGAVIRGGTPHFEYVAGGCNSALSSLQLEFDTPIANGVLTVNSIEQAIERSGTKAGNKGAEAAMAAMEMVSLLRCFGDDEEEEA</sequence>
<feature type="binding site" evidence="7">
    <location>
        <position position="116"/>
    </location>
    <ligand>
        <name>5-amino-6-(D-ribitylamino)uracil</name>
        <dbReference type="ChEBI" id="CHEBI:15934"/>
    </ligand>
</feature>
<reference evidence="8 9" key="1">
    <citation type="submission" date="2023-08" db="EMBL/GenBank/DDBJ databases">
        <title>Transcriptome Analysis of Halomonas alkalicola CICC 11012s to Identify the Genes Involved in Alkaline Tolerances.</title>
        <authorList>
            <person name="Zhai L."/>
        </authorList>
    </citation>
    <scope>NUCLEOTIDE SEQUENCE [LARGE SCALE GENOMIC DNA]</scope>
    <source>
        <strain evidence="8 9">CICC 11012s</strain>
    </source>
</reference>
<comment type="subunit">
    <text evidence="7">Forms an icosahedral capsid composed of 60 subunits, arranged as a dodecamer of pentamers.</text>
</comment>
<evidence type="ECO:0000256" key="3">
    <source>
        <dbReference type="ARBA" id="ARBA00012664"/>
    </source>
</evidence>
<proteinExistence type="inferred from homology"/>
<comment type="catalytic activity">
    <reaction evidence="6 7">
        <text>(2S)-2-hydroxy-3-oxobutyl phosphate + 5-amino-6-(D-ribitylamino)uracil = 6,7-dimethyl-8-(1-D-ribityl)lumazine + phosphate + 2 H2O + H(+)</text>
        <dbReference type="Rhea" id="RHEA:26152"/>
        <dbReference type="ChEBI" id="CHEBI:15377"/>
        <dbReference type="ChEBI" id="CHEBI:15378"/>
        <dbReference type="ChEBI" id="CHEBI:15934"/>
        <dbReference type="ChEBI" id="CHEBI:43474"/>
        <dbReference type="ChEBI" id="CHEBI:58201"/>
        <dbReference type="ChEBI" id="CHEBI:58830"/>
        <dbReference type="EC" id="2.5.1.78"/>
    </reaction>
</comment>
<dbReference type="EC" id="2.5.1.78" evidence="3 7"/>
<feature type="binding site" evidence="7">
    <location>
        <begin position="88"/>
        <end position="89"/>
    </location>
    <ligand>
        <name>(2S)-2-hydroxy-3-oxobutyl phosphate</name>
        <dbReference type="ChEBI" id="CHEBI:58830"/>
    </ligand>
</feature>
<evidence type="ECO:0000256" key="7">
    <source>
        <dbReference type="HAMAP-Rule" id="MF_00178"/>
    </source>
</evidence>
<name>A0ABY9H3B3_9GAMM</name>
<dbReference type="Gene3D" id="3.40.50.960">
    <property type="entry name" value="Lumazine/riboflavin synthase"/>
    <property type="match status" value="1"/>
</dbReference>
<dbReference type="PANTHER" id="PTHR21058:SF0">
    <property type="entry name" value="6,7-DIMETHYL-8-RIBITYLLUMAZINE SYNTHASE"/>
    <property type="match status" value="1"/>
</dbReference>
<evidence type="ECO:0000256" key="4">
    <source>
        <dbReference type="ARBA" id="ARBA00022619"/>
    </source>
</evidence>
<gene>
    <name evidence="8" type="primary">ribE</name>
    <name evidence="7" type="synonym">ribH</name>
    <name evidence="8" type="ORF">B6N23_14260</name>
</gene>
<organism evidence="8 9">
    <name type="scientific">Halomonas alkalicola</name>
    <dbReference type="NCBI Taxonomy" id="1930622"/>
    <lineage>
        <taxon>Bacteria</taxon>
        <taxon>Pseudomonadati</taxon>
        <taxon>Pseudomonadota</taxon>
        <taxon>Gammaproteobacteria</taxon>
        <taxon>Oceanospirillales</taxon>
        <taxon>Halomonadaceae</taxon>
        <taxon>Halomonas</taxon>
    </lineage>
</organism>